<dbReference type="Gramene" id="KMS94723">
    <property type="protein sequence ID" value="KMS94723"/>
    <property type="gene ID" value="BVRB_015900"/>
</dbReference>
<evidence type="ECO:0000313" key="2">
    <source>
        <dbReference type="Proteomes" id="UP000035740"/>
    </source>
</evidence>
<proteinExistence type="predicted"/>
<keyword evidence="2" id="KW-1185">Reference proteome</keyword>
<organism evidence="1 2">
    <name type="scientific">Beta vulgaris subsp. vulgaris</name>
    <name type="common">Beet</name>
    <dbReference type="NCBI Taxonomy" id="3555"/>
    <lineage>
        <taxon>Eukaryota</taxon>
        <taxon>Viridiplantae</taxon>
        <taxon>Streptophyta</taxon>
        <taxon>Embryophyta</taxon>
        <taxon>Tracheophyta</taxon>
        <taxon>Spermatophyta</taxon>
        <taxon>Magnoliopsida</taxon>
        <taxon>eudicotyledons</taxon>
        <taxon>Gunneridae</taxon>
        <taxon>Pentapetalae</taxon>
        <taxon>Caryophyllales</taxon>
        <taxon>Chenopodiaceae</taxon>
        <taxon>Betoideae</taxon>
        <taxon>Beta</taxon>
    </lineage>
</organism>
<gene>
    <name evidence="1" type="ORF">BVRB_015900</name>
</gene>
<name>A0A0J8B4E0_BETVV</name>
<sequence length="58" mass="6469">MKFLDLSHAKSSDLNIRRFQPPSPRVPALYRGSLFAALATFSAIPNSPHPAVYWSVKL</sequence>
<evidence type="ECO:0000313" key="1">
    <source>
        <dbReference type="EMBL" id="KMS94723.1"/>
    </source>
</evidence>
<accession>A0A0J8B4E0</accession>
<dbReference type="Proteomes" id="UP000035740">
    <property type="component" value="Unassembled WGS sequence"/>
</dbReference>
<dbReference type="AlphaFoldDB" id="A0A0J8B4E0"/>
<dbReference type="EMBL" id="KQ091051">
    <property type="protein sequence ID" value="KMS94723.1"/>
    <property type="molecule type" value="Genomic_DNA"/>
</dbReference>
<reference evidence="1 2" key="1">
    <citation type="journal article" date="2014" name="Nature">
        <title>The genome of the recently domesticated crop plant sugar beet (Beta vulgaris).</title>
        <authorList>
            <person name="Dohm J.C."/>
            <person name="Minoche A.E."/>
            <person name="Holtgrawe D."/>
            <person name="Capella-Gutierrez S."/>
            <person name="Zakrzewski F."/>
            <person name="Tafer H."/>
            <person name="Rupp O."/>
            <person name="Sorensen T.R."/>
            <person name="Stracke R."/>
            <person name="Reinhardt R."/>
            <person name="Goesmann A."/>
            <person name="Kraft T."/>
            <person name="Schulz B."/>
            <person name="Stadler P.F."/>
            <person name="Schmidt T."/>
            <person name="Gabaldon T."/>
            <person name="Lehrach H."/>
            <person name="Weisshaar B."/>
            <person name="Himmelbauer H."/>
        </authorList>
    </citation>
    <scope>NUCLEOTIDE SEQUENCE [LARGE SCALE GENOMIC DNA]</scope>
    <source>
        <tissue evidence="1">Taproot</tissue>
    </source>
</reference>
<protein>
    <submittedName>
        <fullName evidence="1">Uncharacterized protein</fullName>
    </submittedName>
</protein>